<evidence type="ECO:0000313" key="6">
    <source>
        <dbReference type="EMBL" id="KYG68158.1"/>
    </source>
</evidence>
<comment type="caution">
    <text evidence="5">The sequence shown here is derived from an EMBL/GenBank/DDBJ whole genome shotgun (WGS) entry which is preliminary data.</text>
</comment>
<gene>
    <name evidence="4" type="primary">rplW</name>
    <name evidence="5" type="ORF">AZI85_07120</name>
    <name evidence="6" type="ORF">AZI87_02535</name>
</gene>
<keyword evidence="3 4" id="KW-0687">Ribonucleoprotein</keyword>
<dbReference type="AlphaFoldDB" id="A0A150WGH4"/>
<dbReference type="GO" id="GO:0003735">
    <property type="term" value="F:structural constituent of ribosome"/>
    <property type="evidence" value="ECO:0007669"/>
    <property type="project" value="InterPro"/>
</dbReference>
<dbReference type="Proteomes" id="UP000075799">
    <property type="component" value="Unassembled WGS sequence"/>
</dbReference>
<dbReference type="GO" id="GO:0006412">
    <property type="term" value="P:translation"/>
    <property type="evidence" value="ECO:0007669"/>
    <property type="project" value="UniProtKB-UniRule"/>
</dbReference>
<dbReference type="Pfam" id="PF00276">
    <property type="entry name" value="Ribosomal_L23"/>
    <property type="match status" value="1"/>
</dbReference>
<comment type="similarity">
    <text evidence="1 4">Belongs to the universal ribosomal protein uL23 family.</text>
</comment>
<evidence type="ECO:0000313" key="5">
    <source>
        <dbReference type="EMBL" id="KYG61975.1"/>
    </source>
</evidence>
<evidence type="ECO:0000256" key="1">
    <source>
        <dbReference type="ARBA" id="ARBA00006700"/>
    </source>
</evidence>
<comment type="subunit">
    <text evidence="4">Part of the 50S ribosomal subunit. Contacts protein L29, and trigger factor when it is bound to the ribosome.</text>
</comment>
<dbReference type="Proteomes" id="UP000075391">
    <property type="component" value="Unassembled WGS sequence"/>
</dbReference>
<organism evidence="5 7">
    <name type="scientific">Bdellovibrio bacteriovorus</name>
    <dbReference type="NCBI Taxonomy" id="959"/>
    <lineage>
        <taxon>Bacteria</taxon>
        <taxon>Pseudomonadati</taxon>
        <taxon>Bdellovibrionota</taxon>
        <taxon>Bdellovibrionia</taxon>
        <taxon>Bdellovibrionales</taxon>
        <taxon>Pseudobdellovibrionaceae</taxon>
        <taxon>Bdellovibrio</taxon>
    </lineage>
</organism>
<dbReference type="GO" id="GO:0019843">
    <property type="term" value="F:rRNA binding"/>
    <property type="evidence" value="ECO:0007669"/>
    <property type="project" value="UniProtKB-UniRule"/>
</dbReference>
<dbReference type="SUPFAM" id="SSF54189">
    <property type="entry name" value="Ribosomal proteins S24e, L23 and L15e"/>
    <property type="match status" value="1"/>
</dbReference>
<dbReference type="RefSeq" id="WP_063204860.1">
    <property type="nucleotide sequence ID" value="NZ_CP168967.1"/>
</dbReference>
<dbReference type="EMBL" id="LUKD01000001">
    <property type="protein sequence ID" value="KYG68158.1"/>
    <property type="molecule type" value="Genomic_DNA"/>
</dbReference>
<keyword evidence="2 4" id="KW-0689">Ribosomal protein</keyword>
<dbReference type="NCBIfam" id="NF004363">
    <property type="entry name" value="PRK05738.2-4"/>
    <property type="match status" value="1"/>
</dbReference>
<proteinExistence type="inferred from homology"/>
<dbReference type="OrthoDB" id="9793353at2"/>
<accession>A0A150WGH4</accession>
<dbReference type="GO" id="GO:0005840">
    <property type="term" value="C:ribosome"/>
    <property type="evidence" value="ECO:0007669"/>
    <property type="project" value="UniProtKB-KW"/>
</dbReference>
<dbReference type="GO" id="GO:1990904">
    <property type="term" value="C:ribonucleoprotein complex"/>
    <property type="evidence" value="ECO:0007669"/>
    <property type="project" value="UniProtKB-KW"/>
</dbReference>
<evidence type="ECO:0000313" key="7">
    <source>
        <dbReference type="Proteomes" id="UP000075391"/>
    </source>
</evidence>
<dbReference type="InterPro" id="IPR012677">
    <property type="entry name" value="Nucleotide-bd_a/b_plait_sf"/>
</dbReference>
<dbReference type="InterPro" id="IPR013025">
    <property type="entry name" value="Ribosomal_uL23-like"/>
</dbReference>
<name>A0A150WGH4_BDEBC</name>
<protein>
    <recommendedName>
        <fullName evidence="4">Large ribosomal subunit protein uL23</fullName>
    </recommendedName>
</protein>
<dbReference type="InterPro" id="IPR012678">
    <property type="entry name" value="Ribosomal_uL23/eL15/eS24_sf"/>
</dbReference>
<evidence type="ECO:0000313" key="8">
    <source>
        <dbReference type="Proteomes" id="UP000075799"/>
    </source>
</evidence>
<dbReference type="PANTHER" id="PTHR11620">
    <property type="entry name" value="60S RIBOSOMAL PROTEIN L23A"/>
    <property type="match status" value="1"/>
</dbReference>
<dbReference type="EMBL" id="LUKF01000016">
    <property type="protein sequence ID" value="KYG61975.1"/>
    <property type="molecule type" value="Genomic_DNA"/>
</dbReference>
<evidence type="ECO:0000256" key="4">
    <source>
        <dbReference type="HAMAP-Rule" id="MF_01369"/>
    </source>
</evidence>
<dbReference type="Gene3D" id="3.30.70.330">
    <property type="match status" value="1"/>
</dbReference>
<comment type="function">
    <text evidence="4">One of the early assembly proteins it binds 23S rRNA. One of the proteins that surrounds the polypeptide exit tunnel on the outside of the ribosome. Forms the main docking site for trigger factor binding to the ribosome.</text>
</comment>
<sequence length="92" mass="10411">MKQVIKAPLITEKNTYHNAAGVYVFEVDLKSTKTDIKAAVEKNFKVKVDSVRTSVCRGHSKYTKFGLTKVPYWKKAYVKLVEGEKIALFEGV</sequence>
<keyword evidence="4" id="KW-0694">RNA-binding</keyword>
<dbReference type="HAMAP" id="MF_01369_B">
    <property type="entry name" value="Ribosomal_uL23_B"/>
    <property type="match status" value="1"/>
</dbReference>
<evidence type="ECO:0000256" key="2">
    <source>
        <dbReference type="ARBA" id="ARBA00022980"/>
    </source>
</evidence>
<keyword evidence="4" id="KW-0699">rRNA-binding</keyword>
<reference evidence="7 8" key="1">
    <citation type="submission" date="2016-03" db="EMBL/GenBank/DDBJ databases">
        <authorList>
            <person name="Ploux O."/>
        </authorList>
    </citation>
    <scope>NUCLEOTIDE SEQUENCE [LARGE SCALE GENOMIC DNA]</scope>
    <source>
        <strain evidence="5 7">BER2</strain>
        <strain evidence="6 8">EC13</strain>
    </source>
</reference>
<evidence type="ECO:0000256" key="3">
    <source>
        <dbReference type="ARBA" id="ARBA00023274"/>
    </source>
</evidence>